<dbReference type="EMBL" id="JACCKB010000201">
    <property type="protein sequence ID" value="NYZ69957.1"/>
    <property type="molecule type" value="Genomic_DNA"/>
</dbReference>
<protein>
    <submittedName>
        <fullName evidence="1">Uncharacterized protein</fullName>
    </submittedName>
</protein>
<dbReference type="Proteomes" id="UP000569732">
    <property type="component" value="Unassembled WGS sequence"/>
</dbReference>
<name>A0A853IKR9_9GAMM</name>
<comment type="caution">
    <text evidence="1">The sequence shown here is derived from an EMBL/GenBank/DDBJ whole genome shotgun (WGS) entry which is preliminary data.</text>
</comment>
<proteinExistence type="predicted"/>
<accession>A0A853IKR9</accession>
<organism evidence="1 2">
    <name type="scientific">Spartinivicinus marinus</name>
    <dbReference type="NCBI Taxonomy" id="2994442"/>
    <lineage>
        <taxon>Bacteria</taxon>
        <taxon>Pseudomonadati</taxon>
        <taxon>Pseudomonadota</taxon>
        <taxon>Gammaproteobacteria</taxon>
        <taxon>Oceanospirillales</taxon>
        <taxon>Zooshikellaceae</taxon>
        <taxon>Spartinivicinus</taxon>
    </lineage>
</organism>
<gene>
    <name evidence="1" type="ORF">H0A36_28495</name>
</gene>
<keyword evidence="2" id="KW-1185">Reference proteome</keyword>
<evidence type="ECO:0000313" key="1">
    <source>
        <dbReference type="EMBL" id="NYZ69957.1"/>
    </source>
</evidence>
<reference evidence="1 2" key="1">
    <citation type="submission" date="2020-07" db="EMBL/GenBank/DDBJ databases">
        <title>Endozoicomonas sp. nov., isolated from sediment.</title>
        <authorList>
            <person name="Gu T."/>
        </authorList>
    </citation>
    <scope>NUCLEOTIDE SEQUENCE [LARGE SCALE GENOMIC DNA]</scope>
    <source>
        <strain evidence="1 2">SM1973</strain>
    </source>
</reference>
<sequence length="178" mass="19968">MSILLECDDWSGLLIADMQFFTDFDRDGFTYDLTVALDKRGKSEIIYDFDTNKPWSTVWQQETKKLVDSINKGEYSLVLLPPDDFNLFITNSGASQGDVQITHNIRVSSGEIGFLEAGRAIETFCADEPIELAYTTSIPNGIYSVTYNIFRDTKNIEVTIQPAAGQAKSIDSLQNPFQ</sequence>
<evidence type="ECO:0000313" key="2">
    <source>
        <dbReference type="Proteomes" id="UP000569732"/>
    </source>
</evidence>
<dbReference type="AlphaFoldDB" id="A0A853IKR9"/>
<dbReference type="RefSeq" id="WP_180571913.1">
    <property type="nucleotide sequence ID" value="NZ_JACCKB010000201.1"/>
</dbReference>